<name>A0A1I2PA31_9FIRM</name>
<dbReference type="GO" id="GO:0071949">
    <property type="term" value="F:FAD binding"/>
    <property type="evidence" value="ECO:0007669"/>
    <property type="project" value="InterPro"/>
</dbReference>
<dbReference type="InterPro" id="IPR004113">
    <property type="entry name" value="FAD-bd_oxidored_4_C"/>
</dbReference>
<dbReference type="InterPro" id="IPR016164">
    <property type="entry name" value="FAD-linked_Oxase-like_C"/>
</dbReference>
<dbReference type="Pfam" id="PF02913">
    <property type="entry name" value="FAD-oxidase_C"/>
    <property type="match status" value="1"/>
</dbReference>
<dbReference type="EMBL" id="FOOX01000002">
    <property type="protein sequence ID" value="SFG12363.1"/>
    <property type="molecule type" value="Genomic_DNA"/>
</dbReference>
<accession>A0A1I2PA31</accession>
<dbReference type="Gene3D" id="3.30.465.10">
    <property type="match status" value="1"/>
</dbReference>
<dbReference type="PANTHER" id="PTHR42934:SF2">
    <property type="entry name" value="GLYCOLATE OXIDASE SUBUNIT GLCD"/>
    <property type="match status" value="1"/>
</dbReference>
<dbReference type="InterPro" id="IPR016166">
    <property type="entry name" value="FAD-bd_PCMH"/>
</dbReference>
<dbReference type="InterPro" id="IPR016169">
    <property type="entry name" value="FAD-bd_PCMH_sub2"/>
</dbReference>
<dbReference type="RefSeq" id="WP_092468869.1">
    <property type="nucleotide sequence ID" value="NZ_FOOX01000002.1"/>
</dbReference>
<dbReference type="PANTHER" id="PTHR42934">
    <property type="entry name" value="GLYCOLATE OXIDASE SUBUNIT GLCD"/>
    <property type="match status" value="1"/>
</dbReference>
<evidence type="ECO:0000313" key="6">
    <source>
        <dbReference type="EMBL" id="SFG12363.1"/>
    </source>
</evidence>
<proteinExistence type="predicted"/>
<sequence length="471" mass="51221">MHYNKITSELVTELINIVGRSNVIEDPEKLETYAGDEVPEAEWKHLPEVVVKPRDVQQTAEIIKMANREMIPVTPRGAGTGLAAGAVPMLGGIVLSVENMNRILEIDRENLFMVVEPGVTTGEVQQRAWAEGYFYAGDPCSADSSFIGGNVATNAGGNKAVKYGTTSRYIYGLEIVTPTGEITTLGGKCVKSSTGYDLVHLMVGSEGTLGIVTKVYLKLLPRPLHNAVLLVPFEDMQTAIDVVPKIMTNGGIIPTSIEFMDQLCIKSAEGFLDRPLPFSDAGAHIIIEVEAYTKSQLEADYETIGTICLENDGLDVFVGDNRASQEKIWKARRHLAEALRVTSPVYCMEDIVVPVNKIPAVLAEINRIAEKYSIKIPCFGHAGDGNIHATLLKENMDDATWHAVKEKVLDEIYTITHASGGNLSGEHGIGAKRVKAMAKFTDPVQLKMIAAIKKALDPNLILNPDKVIDLA</sequence>
<dbReference type="SUPFAM" id="SSF55103">
    <property type="entry name" value="FAD-linked oxidases, C-terminal domain"/>
    <property type="match status" value="1"/>
</dbReference>
<dbReference type="SUPFAM" id="SSF56176">
    <property type="entry name" value="FAD-binding/transporter-associated domain-like"/>
    <property type="match status" value="1"/>
</dbReference>
<evidence type="ECO:0000256" key="4">
    <source>
        <dbReference type="ARBA" id="ARBA00023002"/>
    </source>
</evidence>
<evidence type="ECO:0000256" key="2">
    <source>
        <dbReference type="ARBA" id="ARBA00022630"/>
    </source>
</evidence>
<dbReference type="Gene3D" id="3.30.70.2190">
    <property type="match status" value="1"/>
</dbReference>
<organism evidence="6 7">
    <name type="scientific">Desulfotruncus arcticus DSM 17038</name>
    <dbReference type="NCBI Taxonomy" id="1121424"/>
    <lineage>
        <taxon>Bacteria</taxon>
        <taxon>Bacillati</taxon>
        <taxon>Bacillota</taxon>
        <taxon>Clostridia</taxon>
        <taxon>Eubacteriales</taxon>
        <taxon>Desulfallaceae</taxon>
        <taxon>Desulfotruncus</taxon>
    </lineage>
</organism>
<feature type="domain" description="FAD-binding PCMH-type" evidence="5">
    <location>
        <begin position="43"/>
        <end position="222"/>
    </location>
</feature>
<dbReference type="Pfam" id="PF01565">
    <property type="entry name" value="FAD_binding_4"/>
    <property type="match status" value="1"/>
</dbReference>
<dbReference type="GO" id="GO:0016491">
    <property type="term" value="F:oxidoreductase activity"/>
    <property type="evidence" value="ECO:0007669"/>
    <property type="project" value="UniProtKB-KW"/>
</dbReference>
<dbReference type="Gene3D" id="3.30.70.2740">
    <property type="match status" value="1"/>
</dbReference>
<dbReference type="InterPro" id="IPR051914">
    <property type="entry name" value="FAD-linked_OxidoTrans_Type4"/>
</dbReference>
<dbReference type="InterPro" id="IPR016167">
    <property type="entry name" value="FAD-bd_PCMH_sub1"/>
</dbReference>
<dbReference type="Gene3D" id="1.10.45.10">
    <property type="entry name" value="Vanillyl-alcohol Oxidase, Chain A, domain 4"/>
    <property type="match status" value="1"/>
</dbReference>
<dbReference type="InterPro" id="IPR016171">
    <property type="entry name" value="Vanillyl_alc_oxidase_C-sub2"/>
</dbReference>
<dbReference type="InterPro" id="IPR036318">
    <property type="entry name" value="FAD-bd_PCMH-like_sf"/>
</dbReference>
<protein>
    <submittedName>
        <fullName evidence="6">Glycolate oxidase</fullName>
    </submittedName>
</protein>
<evidence type="ECO:0000256" key="1">
    <source>
        <dbReference type="ARBA" id="ARBA00001974"/>
    </source>
</evidence>
<evidence type="ECO:0000259" key="5">
    <source>
        <dbReference type="PROSITE" id="PS51387"/>
    </source>
</evidence>
<dbReference type="InterPro" id="IPR006094">
    <property type="entry name" value="Oxid_FAD_bind_N"/>
</dbReference>
<dbReference type="AlphaFoldDB" id="A0A1I2PA31"/>
<dbReference type="Gene3D" id="3.30.43.10">
    <property type="entry name" value="Uridine Diphospho-n-acetylenolpyruvylglucosamine Reductase, domain 2"/>
    <property type="match status" value="1"/>
</dbReference>
<comment type="cofactor">
    <cofactor evidence="1">
        <name>FAD</name>
        <dbReference type="ChEBI" id="CHEBI:57692"/>
    </cofactor>
</comment>
<gene>
    <name evidence="6" type="ORF">SAMN05660649_00769</name>
</gene>
<reference evidence="7" key="1">
    <citation type="submission" date="2016-10" db="EMBL/GenBank/DDBJ databases">
        <authorList>
            <person name="Varghese N."/>
            <person name="Submissions S."/>
        </authorList>
    </citation>
    <scope>NUCLEOTIDE SEQUENCE [LARGE SCALE GENOMIC DNA]</scope>
    <source>
        <strain evidence="7">DSM 17038</strain>
    </source>
</reference>
<keyword evidence="7" id="KW-1185">Reference proteome</keyword>
<dbReference type="Proteomes" id="UP000199337">
    <property type="component" value="Unassembled WGS sequence"/>
</dbReference>
<dbReference type="STRING" id="341036.SAMN05660649_00769"/>
<dbReference type="PROSITE" id="PS51387">
    <property type="entry name" value="FAD_PCMH"/>
    <property type="match status" value="1"/>
</dbReference>
<keyword evidence="2" id="KW-0285">Flavoprotein</keyword>
<evidence type="ECO:0000256" key="3">
    <source>
        <dbReference type="ARBA" id="ARBA00022827"/>
    </source>
</evidence>
<keyword evidence="4" id="KW-0560">Oxidoreductase</keyword>
<evidence type="ECO:0000313" key="7">
    <source>
        <dbReference type="Proteomes" id="UP000199337"/>
    </source>
</evidence>
<keyword evidence="3" id="KW-0274">FAD</keyword>
<dbReference type="OrthoDB" id="9767256at2"/>